<evidence type="ECO:0000313" key="3">
    <source>
        <dbReference type="Proteomes" id="UP000095347"/>
    </source>
</evidence>
<feature type="transmembrane region" description="Helical" evidence="1">
    <location>
        <begin position="80"/>
        <end position="98"/>
    </location>
</feature>
<organism evidence="2 3">
    <name type="scientific">Magnetovibrio blakemorei</name>
    <dbReference type="NCBI Taxonomy" id="28181"/>
    <lineage>
        <taxon>Bacteria</taxon>
        <taxon>Pseudomonadati</taxon>
        <taxon>Pseudomonadota</taxon>
        <taxon>Alphaproteobacteria</taxon>
        <taxon>Rhodospirillales</taxon>
        <taxon>Magnetovibrionaceae</taxon>
        <taxon>Magnetovibrio</taxon>
    </lineage>
</organism>
<dbReference type="OrthoDB" id="1122739at2"/>
<keyword evidence="1" id="KW-0812">Transmembrane</keyword>
<proteinExistence type="predicted"/>
<dbReference type="EMBL" id="MCGG01000025">
    <property type="protein sequence ID" value="OEJ67165.1"/>
    <property type="molecule type" value="Genomic_DNA"/>
</dbReference>
<evidence type="ECO:0000256" key="1">
    <source>
        <dbReference type="SAM" id="Phobius"/>
    </source>
</evidence>
<accession>A0A1E5Q7W8</accession>
<reference evidence="3" key="1">
    <citation type="submission" date="2016-07" db="EMBL/GenBank/DDBJ databases">
        <authorList>
            <person name="Florea S."/>
            <person name="Webb J.S."/>
            <person name="Jaromczyk J."/>
            <person name="Schardl C.L."/>
        </authorList>
    </citation>
    <scope>NUCLEOTIDE SEQUENCE [LARGE SCALE GENOMIC DNA]</scope>
    <source>
        <strain evidence="3">MV-1</strain>
    </source>
</reference>
<feature type="transmembrane region" description="Helical" evidence="1">
    <location>
        <begin position="12"/>
        <end position="33"/>
    </location>
</feature>
<keyword evidence="3" id="KW-1185">Reference proteome</keyword>
<dbReference type="RefSeq" id="WP_069957994.1">
    <property type="nucleotide sequence ID" value="NZ_MCGG01000025.1"/>
</dbReference>
<sequence>MHSVKRPHWMTGLVIVSGAFGAMTIYSGGAVLFVDGAARAAAGNYVPFVLWFNFMAGFAYLIAAYGLFRLRPWTVPVSTAIAVLSLAVFAAFGVYVISGGAFEARTVVAMTVRCTLWIVIAIVLKTSTSLKQPR</sequence>
<name>A0A1E5Q7W8_9PROT</name>
<keyword evidence="1" id="KW-0472">Membrane</keyword>
<keyword evidence="1" id="KW-1133">Transmembrane helix</keyword>
<evidence type="ECO:0000313" key="2">
    <source>
        <dbReference type="EMBL" id="OEJ67165.1"/>
    </source>
</evidence>
<dbReference type="STRING" id="28181.BEN30_10340"/>
<dbReference type="Proteomes" id="UP000095347">
    <property type="component" value="Unassembled WGS sequence"/>
</dbReference>
<gene>
    <name evidence="2" type="ORF">BEN30_10340</name>
</gene>
<feature type="transmembrane region" description="Helical" evidence="1">
    <location>
        <begin position="104"/>
        <end position="124"/>
    </location>
</feature>
<comment type="caution">
    <text evidence="2">The sequence shown here is derived from an EMBL/GenBank/DDBJ whole genome shotgun (WGS) entry which is preliminary data.</text>
</comment>
<feature type="transmembrane region" description="Helical" evidence="1">
    <location>
        <begin position="45"/>
        <end position="68"/>
    </location>
</feature>
<dbReference type="AlphaFoldDB" id="A0A1E5Q7W8"/>
<protein>
    <submittedName>
        <fullName evidence="2">Uncharacterized protein</fullName>
    </submittedName>
</protein>